<protein>
    <submittedName>
        <fullName evidence="2">Retropepsin-like domain-containing protein</fullName>
    </submittedName>
</protein>
<organism evidence="2 3">
    <name type="scientific">Candidatus Aphodosoma intestinipullorum</name>
    <dbReference type="NCBI Taxonomy" id="2840674"/>
    <lineage>
        <taxon>Bacteria</taxon>
        <taxon>Pseudomonadati</taxon>
        <taxon>Bacteroidota</taxon>
        <taxon>Bacteroidia</taxon>
        <taxon>Bacteroidales</taxon>
        <taxon>Candidatus Aphodosoma</taxon>
    </lineage>
</organism>
<accession>A0A940DJI1</accession>
<evidence type="ECO:0000313" key="2">
    <source>
        <dbReference type="EMBL" id="MBO8439072.1"/>
    </source>
</evidence>
<dbReference type="InterPro" id="IPR034122">
    <property type="entry name" value="Retropepsin-like_bacterial"/>
</dbReference>
<comment type="caution">
    <text evidence="2">The sequence shown here is derived from an EMBL/GenBank/DDBJ whole genome shotgun (WGS) entry which is preliminary data.</text>
</comment>
<reference evidence="2" key="2">
    <citation type="journal article" date="2021" name="PeerJ">
        <title>Extensive microbial diversity within the chicken gut microbiome revealed by metagenomics and culture.</title>
        <authorList>
            <person name="Gilroy R."/>
            <person name="Ravi A."/>
            <person name="Getino M."/>
            <person name="Pursley I."/>
            <person name="Horton D.L."/>
            <person name="Alikhan N.F."/>
            <person name="Baker D."/>
            <person name="Gharbi K."/>
            <person name="Hall N."/>
            <person name="Watson M."/>
            <person name="Adriaenssens E.M."/>
            <person name="Foster-Nyarko E."/>
            <person name="Jarju S."/>
            <person name="Secka A."/>
            <person name="Antonio M."/>
            <person name="Oren A."/>
            <person name="Chaudhuri R.R."/>
            <person name="La Ragione R."/>
            <person name="Hildebrand F."/>
            <person name="Pallen M.J."/>
        </authorList>
    </citation>
    <scope>NUCLEOTIDE SEQUENCE</scope>
    <source>
        <strain evidence="2">3924</strain>
    </source>
</reference>
<dbReference type="SUPFAM" id="SSF50630">
    <property type="entry name" value="Acid proteases"/>
    <property type="match status" value="1"/>
</dbReference>
<feature type="chain" id="PRO_5037275251" evidence="1">
    <location>
        <begin position="21"/>
        <end position="434"/>
    </location>
</feature>
<gene>
    <name evidence="2" type="ORF">IAC51_00290</name>
</gene>
<dbReference type="CDD" id="cd05483">
    <property type="entry name" value="retropepsin_like_bacteria"/>
    <property type="match status" value="1"/>
</dbReference>
<sequence length="434" mass="47554">MKRIVMMAVAAMMWLTAARAQEPDQYVSEAINAEDWFEVERRYDECHGQLTPFVDSLAQCFLHHFFNRPDSALAYYPNLLNNHQAELGGSVPALMWFMADDMTKIGDYATAASLIETLCAAMREAGATEATFENAATIYRVLSQLGNVMEVQGLHPEGNRIPMVIGSAGNQNVITVPVSAHGAADTLIFDTGAGVNLVTYDCARRLGMRFLNASMTVSGADTTTAQLAVADTLRMGDLTLRNVPFYVADLRTGHPEADSALAVRSFRGAIGPVLFNRLGEIQIDFSDTTLFIPSAPTRLDIAPNLCFNSSNVLALRLYCNGKEEHLPFDTGAAYTAIHTPGFYSRHEDYILSHGSPDTLRWGGYGGYHIEHGYEVSPLTVRVFDTEITLDSVFVSKPDGEAAVRSGAIGCDLIMGCDKAILNMRDMYLYIKSKE</sequence>
<feature type="signal peptide" evidence="1">
    <location>
        <begin position="1"/>
        <end position="20"/>
    </location>
</feature>
<dbReference type="InterPro" id="IPR021109">
    <property type="entry name" value="Peptidase_aspartic_dom_sf"/>
</dbReference>
<evidence type="ECO:0000313" key="3">
    <source>
        <dbReference type="Proteomes" id="UP000712007"/>
    </source>
</evidence>
<dbReference type="Proteomes" id="UP000712007">
    <property type="component" value="Unassembled WGS sequence"/>
</dbReference>
<dbReference type="Pfam" id="PF13650">
    <property type="entry name" value="Asp_protease_2"/>
    <property type="match status" value="1"/>
</dbReference>
<reference evidence="2" key="1">
    <citation type="submission" date="2020-10" db="EMBL/GenBank/DDBJ databases">
        <authorList>
            <person name="Gilroy R."/>
        </authorList>
    </citation>
    <scope>NUCLEOTIDE SEQUENCE</scope>
    <source>
        <strain evidence="2">3924</strain>
    </source>
</reference>
<dbReference type="EMBL" id="JADIMV010000005">
    <property type="protein sequence ID" value="MBO8439072.1"/>
    <property type="molecule type" value="Genomic_DNA"/>
</dbReference>
<dbReference type="AlphaFoldDB" id="A0A940DJI1"/>
<evidence type="ECO:0000256" key="1">
    <source>
        <dbReference type="SAM" id="SignalP"/>
    </source>
</evidence>
<proteinExistence type="predicted"/>
<dbReference type="Gene3D" id="2.40.70.10">
    <property type="entry name" value="Acid Proteases"/>
    <property type="match status" value="1"/>
</dbReference>
<name>A0A940DJI1_9BACT</name>
<keyword evidence="1" id="KW-0732">Signal</keyword>